<evidence type="ECO:0000313" key="3">
    <source>
        <dbReference type="Proteomes" id="UP001499924"/>
    </source>
</evidence>
<dbReference type="RefSeq" id="WP_344690054.1">
    <property type="nucleotide sequence ID" value="NZ_BAAAVV010000008.1"/>
</dbReference>
<evidence type="ECO:0000313" key="2">
    <source>
        <dbReference type="EMBL" id="GAA3176495.1"/>
    </source>
</evidence>
<name>A0ABP6PEP7_9ACTN</name>
<dbReference type="PANTHER" id="PTHR43364:SF6">
    <property type="entry name" value="OXIDOREDUCTASE-RELATED"/>
    <property type="match status" value="1"/>
</dbReference>
<keyword evidence="3" id="KW-1185">Reference proteome</keyword>
<dbReference type="InterPro" id="IPR036812">
    <property type="entry name" value="NAD(P)_OxRdtase_dom_sf"/>
</dbReference>
<dbReference type="InterPro" id="IPR023210">
    <property type="entry name" value="NADP_OxRdtase_dom"/>
</dbReference>
<feature type="domain" description="NADP-dependent oxidoreductase" evidence="1">
    <location>
        <begin position="14"/>
        <end position="302"/>
    </location>
</feature>
<protein>
    <submittedName>
        <fullName evidence="2">Aldo/keto reductase</fullName>
    </submittedName>
</protein>
<dbReference type="Proteomes" id="UP001499924">
    <property type="component" value="Unassembled WGS sequence"/>
</dbReference>
<dbReference type="EMBL" id="BAAAVV010000008">
    <property type="protein sequence ID" value="GAA3176495.1"/>
    <property type="molecule type" value="Genomic_DNA"/>
</dbReference>
<proteinExistence type="predicted"/>
<accession>A0ABP6PEP7</accession>
<comment type="caution">
    <text evidence="2">The sequence shown here is derived from an EMBL/GenBank/DDBJ whole genome shotgun (WGS) entry which is preliminary data.</text>
</comment>
<organism evidence="2 3">
    <name type="scientific">Blastococcus jejuensis</name>
    <dbReference type="NCBI Taxonomy" id="351224"/>
    <lineage>
        <taxon>Bacteria</taxon>
        <taxon>Bacillati</taxon>
        <taxon>Actinomycetota</taxon>
        <taxon>Actinomycetes</taxon>
        <taxon>Geodermatophilales</taxon>
        <taxon>Geodermatophilaceae</taxon>
        <taxon>Blastococcus</taxon>
    </lineage>
</organism>
<gene>
    <name evidence="2" type="ORF">GCM10010531_32680</name>
</gene>
<reference evidence="3" key="1">
    <citation type="journal article" date="2019" name="Int. J. Syst. Evol. Microbiol.">
        <title>The Global Catalogue of Microorganisms (GCM) 10K type strain sequencing project: providing services to taxonomists for standard genome sequencing and annotation.</title>
        <authorList>
            <consortium name="The Broad Institute Genomics Platform"/>
            <consortium name="The Broad Institute Genome Sequencing Center for Infectious Disease"/>
            <person name="Wu L."/>
            <person name="Ma J."/>
        </authorList>
    </citation>
    <scope>NUCLEOTIDE SEQUENCE [LARGE SCALE GENOMIC DNA]</scope>
    <source>
        <strain evidence="3">JCM 15614</strain>
    </source>
</reference>
<evidence type="ECO:0000259" key="1">
    <source>
        <dbReference type="Pfam" id="PF00248"/>
    </source>
</evidence>
<dbReference type="PANTHER" id="PTHR43364">
    <property type="entry name" value="NADH-SPECIFIC METHYLGLYOXAL REDUCTASE-RELATED"/>
    <property type="match status" value="1"/>
</dbReference>
<dbReference type="InterPro" id="IPR050523">
    <property type="entry name" value="AKR_Detox_Biosynth"/>
</dbReference>
<dbReference type="SUPFAM" id="SSF51430">
    <property type="entry name" value="NAD(P)-linked oxidoreductase"/>
    <property type="match status" value="1"/>
</dbReference>
<dbReference type="Pfam" id="PF00248">
    <property type="entry name" value="Aldo_ket_red"/>
    <property type="match status" value="1"/>
</dbReference>
<dbReference type="Gene3D" id="3.20.20.100">
    <property type="entry name" value="NADP-dependent oxidoreductase domain"/>
    <property type="match status" value="1"/>
</dbReference>
<sequence>MAQLPRTDLHVSDLCLGGNVFGWTADAPTSVAVLDRFLDAAGPQPAFVDTAESYRDGASEAILGDWMAARGVRDRVVVATKASRGAKEHPLAAGEIVAAAERSLRNLQTDRIDLYYAHYDDETTPLEETLTAFDDLVRAGKVRHVAASNYSAARLTEALATADRLGVPGYVALQTHYNLMERPVFEDELLATAEARGIGVLPYYGLAKGFLTGKYRAGQRVESPRAEKAAAYAGERGDRVLDALGEVAAAHGVPVPAVALRWLADRPTVVAPIASARSVEQLAELLPMLDLVLTDAERQLLDVASGGQPG</sequence>